<evidence type="ECO:0000259" key="4">
    <source>
        <dbReference type="Pfam" id="PF13649"/>
    </source>
</evidence>
<protein>
    <submittedName>
        <fullName evidence="5">Class I SAM-dependent methyltransferase</fullName>
    </submittedName>
</protein>
<comment type="caution">
    <text evidence="5">The sequence shown here is derived from an EMBL/GenBank/DDBJ whole genome shotgun (WGS) entry which is preliminary data.</text>
</comment>
<reference evidence="6" key="1">
    <citation type="journal article" date="2019" name="Int. J. Syst. Evol. Microbiol.">
        <title>The Global Catalogue of Microorganisms (GCM) 10K type strain sequencing project: providing services to taxonomists for standard genome sequencing and annotation.</title>
        <authorList>
            <consortium name="The Broad Institute Genomics Platform"/>
            <consortium name="The Broad Institute Genome Sequencing Center for Infectious Disease"/>
            <person name="Wu L."/>
            <person name="Ma J."/>
        </authorList>
    </citation>
    <scope>NUCLEOTIDE SEQUENCE [LARGE SCALE GENOMIC DNA]</scope>
    <source>
        <strain evidence="6">JCM 31920</strain>
    </source>
</reference>
<gene>
    <name evidence="5" type="ORF">GCM10023091_01300</name>
</gene>
<feature type="domain" description="Methyltransferase" evidence="4">
    <location>
        <begin position="45"/>
        <end position="136"/>
    </location>
</feature>
<dbReference type="GO" id="GO:0032259">
    <property type="term" value="P:methylation"/>
    <property type="evidence" value="ECO:0007669"/>
    <property type="project" value="UniProtKB-KW"/>
</dbReference>
<evidence type="ECO:0000256" key="3">
    <source>
        <dbReference type="ARBA" id="ARBA00022691"/>
    </source>
</evidence>
<organism evidence="5 6">
    <name type="scientific">Ravibacter arvi</name>
    <dbReference type="NCBI Taxonomy" id="2051041"/>
    <lineage>
        <taxon>Bacteria</taxon>
        <taxon>Pseudomonadati</taxon>
        <taxon>Bacteroidota</taxon>
        <taxon>Cytophagia</taxon>
        <taxon>Cytophagales</taxon>
        <taxon>Spirosomataceae</taxon>
        <taxon>Ravibacter</taxon>
    </lineage>
</organism>
<dbReference type="RefSeq" id="WP_345026054.1">
    <property type="nucleotide sequence ID" value="NZ_BAABEY010000001.1"/>
</dbReference>
<evidence type="ECO:0000256" key="1">
    <source>
        <dbReference type="ARBA" id="ARBA00022603"/>
    </source>
</evidence>
<sequence>MIHNEAEYLRMYELERRLWWYSILHKKVLNSINRNFAGPVTGLKILDAACGTGGLLMFLKEQGFQNLTGFDYSAHAVNFSRKRGLDVGTGDLRKVSEFKSGDKFDLICCNDALYFLTEAEITGCLRAFSERLTPNGLVLVNLNAFGAFSGSHDVAVGSNKRFTVAEFRKITAPSGLKMTYYTYWPFLLSLPIWLVRSWQRFRMNTGANGTEIPVSDVRYPGDLPNKICYLVTKSEELLPAPLPFGSSLFMALRK</sequence>
<dbReference type="GO" id="GO:0008168">
    <property type="term" value="F:methyltransferase activity"/>
    <property type="evidence" value="ECO:0007669"/>
    <property type="project" value="UniProtKB-KW"/>
</dbReference>
<keyword evidence="3" id="KW-0949">S-adenosyl-L-methionine</keyword>
<evidence type="ECO:0000313" key="5">
    <source>
        <dbReference type="EMBL" id="GAA4431119.1"/>
    </source>
</evidence>
<dbReference type="Pfam" id="PF13649">
    <property type="entry name" value="Methyltransf_25"/>
    <property type="match status" value="1"/>
</dbReference>
<dbReference type="PANTHER" id="PTHR43464:SF19">
    <property type="entry name" value="UBIQUINONE BIOSYNTHESIS O-METHYLTRANSFERASE, MITOCHONDRIAL"/>
    <property type="match status" value="1"/>
</dbReference>
<dbReference type="Gene3D" id="3.40.50.150">
    <property type="entry name" value="Vaccinia Virus protein VP39"/>
    <property type="match status" value="1"/>
</dbReference>
<keyword evidence="6" id="KW-1185">Reference proteome</keyword>
<evidence type="ECO:0000313" key="6">
    <source>
        <dbReference type="Proteomes" id="UP001501508"/>
    </source>
</evidence>
<dbReference type="EMBL" id="BAABEY010000001">
    <property type="protein sequence ID" value="GAA4431119.1"/>
    <property type="molecule type" value="Genomic_DNA"/>
</dbReference>
<dbReference type="CDD" id="cd02440">
    <property type="entry name" value="AdoMet_MTases"/>
    <property type="match status" value="1"/>
</dbReference>
<keyword evidence="1 5" id="KW-0489">Methyltransferase</keyword>
<dbReference type="SUPFAM" id="SSF53335">
    <property type="entry name" value="S-adenosyl-L-methionine-dependent methyltransferases"/>
    <property type="match status" value="1"/>
</dbReference>
<proteinExistence type="predicted"/>
<dbReference type="InterPro" id="IPR029063">
    <property type="entry name" value="SAM-dependent_MTases_sf"/>
</dbReference>
<name>A0ABP8LLD2_9BACT</name>
<dbReference type="PANTHER" id="PTHR43464">
    <property type="entry name" value="METHYLTRANSFERASE"/>
    <property type="match status" value="1"/>
</dbReference>
<keyword evidence="2" id="KW-0808">Transferase</keyword>
<dbReference type="Proteomes" id="UP001501508">
    <property type="component" value="Unassembled WGS sequence"/>
</dbReference>
<evidence type="ECO:0000256" key="2">
    <source>
        <dbReference type="ARBA" id="ARBA00022679"/>
    </source>
</evidence>
<accession>A0ABP8LLD2</accession>
<dbReference type="InterPro" id="IPR041698">
    <property type="entry name" value="Methyltransf_25"/>
</dbReference>